<protein>
    <submittedName>
        <fullName evidence="1">Phage portal protein</fullName>
    </submittedName>
</protein>
<dbReference type="RefSeq" id="WP_119367918.1">
    <property type="nucleotide sequence ID" value="NZ_QXDJ01000006.1"/>
</dbReference>
<dbReference type="AlphaFoldDB" id="A0A399IIL3"/>
<dbReference type="NCBIfam" id="TIGR01539">
    <property type="entry name" value="portal_lambda"/>
    <property type="match status" value="1"/>
</dbReference>
<evidence type="ECO:0000313" key="2">
    <source>
        <dbReference type="Proteomes" id="UP000265930"/>
    </source>
</evidence>
<evidence type="ECO:0000313" key="1">
    <source>
        <dbReference type="EMBL" id="RII32843.1"/>
    </source>
</evidence>
<dbReference type="GO" id="GO:0019068">
    <property type="term" value="P:virion assembly"/>
    <property type="evidence" value="ECO:0007669"/>
    <property type="project" value="InterPro"/>
</dbReference>
<dbReference type="Pfam" id="PF05136">
    <property type="entry name" value="Phage_portal_2"/>
    <property type="match status" value="1"/>
</dbReference>
<proteinExistence type="predicted"/>
<gene>
    <name evidence="1" type="ORF">D2A34_21850</name>
</gene>
<reference evidence="1 2" key="1">
    <citation type="submission" date="2018-08" db="EMBL/GenBank/DDBJ databases">
        <title>Genome of Clostridium chromiireducens C1, DSM12136.</title>
        <authorList>
            <person name="Xing M."/>
            <person name="Wei Y."/>
            <person name="Ang E.L."/>
            <person name="Zhao H."/>
            <person name="Zhang Y."/>
        </authorList>
    </citation>
    <scope>NUCLEOTIDE SEQUENCE [LARGE SCALE GENOMIC DNA]</scope>
    <source>
        <strain evidence="1 2">C1</strain>
    </source>
</reference>
<name>A0A399IIL3_9CLOT</name>
<dbReference type="Proteomes" id="UP000265930">
    <property type="component" value="Unassembled WGS sequence"/>
</dbReference>
<dbReference type="EMBL" id="QXDJ01000006">
    <property type="protein sequence ID" value="RII32843.1"/>
    <property type="molecule type" value="Genomic_DNA"/>
</dbReference>
<dbReference type="GO" id="GO:0005198">
    <property type="term" value="F:structural molecule activity"/>
    <property type="evidence" value="ECO:0007669"/>
    <property type="project" value="InterPro"/>
</dbReference>
<sequence length="540" mass="60650">MNVLDKVISFVSPQAGLKRELARSQAKVIKTFMNTGYSESGASTQKKSLKGYNALSSSPEEDIDLNLWVLRNRCRDLYNSPLGRSAIQTTRTNVVGSGLKLKSRIDFKFLGISEDEADEWEQNVEREFALWAESVHCDSCKLNNFYEIQQLAQLSWLQSGDTFAVLKQDKPLPYMPYGLRIALIEADRVSTPNTLNNVVSNGIFAIEATADNGNRIISGVEIDSNGAVVAYHISNRYPQSFYIMNNTAPLSWTRVEAFGKLTGRRNILHLMESERPEQRRGVPFLAPVIEPLKQLTRYTEAELMAAVVTGMFTVFIKSKGPSSDIPFGSMIPDEQQIPGNDREVDYELAPGAINVLQPDEEVEIANPGRPNTAFDGFVNSLCRYIGAALEIPQELLQKSFQSSYSAARAALLEAWKMFKMRREWMSNDFCQPIYEEWLTQAVAMGRIKARGFFDDPIIRKAWCGAEWNGPAPGQLDPLKEINAAEKRIQNCISTREQETMEINGGNFDKNIQQAKREQKLMKESGLLADDTLRGGENIEK</sequence>
<comment type="caution">
    <text evidence="1">The sequence shown here is derived from an EMBL/GenBank/DDBJ whole genome shotgun (WGS) entry which is preliminary data.</text>
</comment>
<organism evidence="1 2">
    <name type="scientific">Clostridium chromiireducens</name>
    <dbReference type="NCBI Taxonomy" id="225345"/>
    <lineage>
        <taxon>Bacteria</taxon>
        <taxon>Bacillati</taxon>
        <taxon>Bacillota</taxon>
        <taxon>Clostridia</taxon>
        <taxon>Eubacteriales</taxon>
        <taxon>Clostridiaceae</taxon>
        <taxon>Clostridium</taxon>
    </lineage>
</organism>
<accession>A0A399IIL3</accession>
<dbReference type="InterPro" id="IPR006429">
    <property type="entry name" value="Phage_lambda_portal"/>
</dbReference>